<evidence type="ECO:0000313" key="4">
    <source>
        <dbReference type="EMBL" id="TCU81933.1"/>
    </source>
</evidence>
<gene>
    <name evidence="4" type="ORF">EV682_11854</name>
    <name evidence="2" type="ORF">NCTC11159_02608</name>
    <name evidence="3" type="ORF">NCTC11159_04666</name>
</gene>
<dbReference type="RefSeq" id="WP_115227729.1">
    <property type="nucleotide sequence ID" value="NZ_CAWOLO010000018.1"/>
</dbReference>
<dbReference type="Proteomes" id="UP000295794">
    <property type="component" value="Unassembled WGS sequence"/>
</dbReference>
<sequence length="205" mass="23481">MSIAQDLLHDNIATLEKHTHTKSRFIADIFYGAVAVTIIWAGIIIIPLMIWNNAVHWIIPKIIAACIYLGITLDSWRSIGERSVTIDISLRTLIIKEHFPNRKNGTQTRKTPFNCLLFFRYWRAESDNESAAFIIKLAESKNIYRPDLTGYILHIEPAHSQAEQADVASNLLADQFHTQTEIEYLDIQKSKNPKYALWTNAMLSN</sequence>
<evidence type="ECO:0000313" key="6">
    <source>
        <dbReference type="Proteomes" id="UP000295794"/>
    </source>
</evidence>
<feature type="transmembrane region" description="Helical" evidence="1">
    <location>
        <begin position="57"/>
        <end position="76"/>
    </location>
</feature>
<keyword evidence="6" id="KW-1185">Reference proteome</keyword>
<reference evidence="3 5" key="1">
    <citation type="submission" date="2018-06" db="EMBL/GenBank/DDBJ databases">
        <authorList>
            <consortium name="Pathogen Informatics"/>
            <person name="Doyle S."/>
        </authorList>
    </citation>
    <scope>NUCLEOTIDE SEQUENCE [LARGE SCALE GENOMIC DNA]</scope>
    <source>
        <strain evidence="3 5">NCTC11159</strain>
    </source>
</reference>
<feature type="transmembrane region" description="Helical" evidence="1">
    <location>
        <begin position="29"/>
        <end position="51"/>
    </location>
</feature>
<evidence type="ECO:0000313" key="3">
    <source>
        <dbReference type="EMBL" id="STR46057.1"/>
    </source>
</evidence>
<keyword evidence="1" id="KW-0812">Transmembrane</keyword>
<organism evidence="3 5">
    <name type="scientific">Iodobacter fluviatilis</name>
    <dbReference type="NCBI Taxonomy" id="537"/>
    <lineage>
        <taxon>Bacteria</taxon>
        <taxon>Pseudomonadati</taxon>
        <taxon>Pseudomonadota</taxon>
        <taxon>Betaproteobacteria</taxon>
        <taxon>Neisseriales</taxon>
        <taxon>Chitinibacteraceae</taxon>
        <taxon>Iodobacter</taxon>
    </lineage>
</organism>
<dbReference type="EMBL" id="SMBT01000018">
    <property type="protein sequence ID" value="TCU81933.1"/>
    <property type="molecule type" value="Genomic_DNA"/>
</dbReference>
<keyword evidence="1" id="KW-1133">Transmembrane helix</keyword>
<dbReference type="AlphaFoldDB" id="A0A377SYL4"/>
<keyword evidence="1" id="KW-0472">Membrane</keyword>
<evidence type="ECO:0000313" key="5">
    <source>
        <dbReference type="Proteomes" id="UP000255108"/>
    </source>
</evidence>
<reference evidence="4 6" key="2">
    <citation type="submission" date="2019-03" db="EMBL/GenBank/DDBJ databases">
        <title>Genomic Encyclopedia of Type Strains, Phase IV (KMG-IV): sequencing the most valuable type-strain genomes for metagenomic binning, comparative biology and taxonomic classification.</title>
        <authorList>
            <person name="Goeker M."/>
        </authorList>
    </citation>
    <scope>NUCLEOTIDE SEQUENCE [LARGE SCALE GENOMIC DNA]</scope>
    <source>
        <strain evidence="4 6">DSM 3764</strain>
    </source>
</reference>
<evidence type="ECO:0000256" key="1">
    <source>
        <dbReference type="SAM" id="Phobius"/>
    </source>
</evidence>
<dbReference type="Proteomes" id="UP000255108">
    <property type="component" value="Unassembled WGS sequence"/>
</dbReference>
<name>A0A377SYL4_9NEIS</name>
<accession>A0A377SYL4</accession>
<protein>
    <submittedName>
        <fullName evidence="3">Uncharacterized protein</fullName>
    </submittedName>
</protein>
<dbReference type="EMBL" id="UGHR01000001">
    <property type="protein sequence ID" value="STQ91534.1"/>
    <property type="molecule type" value="Genomic_DNA"/>
</dbReference>
<proteinExistence type="predicted"/>
<dbReference type="EMBL" id="UGHR01000009">
    <property type="protein sequence ID" value="STR46057.1"/>
    <property type="molecule type" value="Genomic_DNA"/>
</dbReference>
<evidence type="ECO:0000313" key="2">
    <source>
        <dbReference type="EMBL" id="STQ91534.1"/>
    </source>
</evidence>